<dbReference type="InterPro" id="IPR007110">
    <property type="entry name" value="Ig-like_dom"/>
</dbReference>
<proteinExistence type="predicted"/>
<protein>
    <submittedName>
        <fullName evidence="4">Uncharacterized protein LOC129922825</fullName>
    </submittedName>
</protein>
<dbReference type="OrthoDB" id="6208772at2759"/>
<feature type="domain" description="Ig-like" evidence="2">
    <location>
        <begin position="237"/>
        <end position="312"/>
    </location>
</feature>
<dbReference type="InterPro" id="IPR036179">
    <property type="entry name" value="Ig-like_dom_sf"/>
</dbReference>
<evidence type="ECO:0000313" key="4">
    <source>
        <dbReference type="RefSeq" id="XP_055866386.1"/>
    </source>
</evidence>
<organism evidence="3 4">
    <name type="scientific">Biomphalaria glabrata</name>
    <name type="common">Bloodfluke planorb</name>
    <name type="synonym">Freshwater snail</name>
    <dbReference type="NCBI Taxonomy" id="6526"/>
    <lineage>
        <taxon>Eukaryota</taxon>
        <taxon>Metazoa</taxon>
        <taxon>Spiralia</taxon>
        <taxon>Lophotrochozoa</taxon>
        <taxon>Mollusca</taxon>
        <taxon>Gastropoda</taxon>
        <taxon>Heterobranchia</taxon>
        <taxon>Euthyneura</taxon>
        <taxon>Panpulmonata</taxon>
        <taxon>Hygrophila</taxon>
        <taxon>Lymnaeoidea</taxon>
        <taxon>Planorbidae</taxon>
        <taxon>Biomphalaria</taxon>
    </lineage>
</organism>
<keyword evidence="1" id="KW-0732">Signal</keyword>
<dbReference type="AlphaFoldDB" id="A0A9W2YUB2"/>
<evidence type="ECO:0000256" key="1">
    <source>
        <dbReference type="SAM" id="SignalP"/>
    </source>
</evidence>
<dbReference type="Proteomes" id="UP001165740">
    <property type="component" value="Chromosome 14"/>
</dbReference>
<feature type="chain" id="PRO_5040956009" evidence="1">
    <location>
        <begin position="21"/>
        <end position="344"/>
    </location>
</feature>
<sequence length="344" mass="39016">MDKHIFHILIFLFQSLTVVGDDIKCNHVEEETAAELHLVLSPNKTLSAKLMILLNEAEVALCYLEPVKCTPLSEQTYPTIKNTQYHYTELTVSVLGVKSSGYWKVRYINEADVKNDRVCSFIMFARAIDLQCHSLSSKEIHIYCYSTRIYPSAACHLYYTESKENYVSEEGRQLYSQDTSTNDTYSLTSTCTFVKPAAIATTDTFTAVVTMFPNISGSLSEQMYGSSVSVLVALYTPSIKLENCPAMVDLGTAVDCFCRVEGREQAKVKFRWYDTLNNVLITNTSRLSFVATEHSREFICVVDDVVHKRNLSLTYVLHVNNSQNLHTSISNINSSYKEWNYVHL</sequence>
<keyword evidence="3" id="KW-1185">Reference proteome</keyword>
<dbReference type="RefSeq" id="XP_055866386.1">
    <property type="nucleotide sequence ID" value="XM_056010411.1"/>
</dbReference>
<dbReference type="GeneID" id="129922825"/>
<dbReference type="PROSITE" id="PS50835">
    <property type="entry name" value="IG_LIKE"/>
    <property type="match status" value="1"/>
</dbReference>
<evidence type="ECO:0000313" key="3">
    <source>
        <dbReference type="Proteomes" id="UP001165740"/>
    </source>
</evidence>
<gene>
    <name evidence="4" type="primary">LOC129922825</name>
</gene>
<dbReference type="SUPFAM" id="SSF48726">
    <property type="entry name" value="Immunoglobulin"/>
    <property type="match status" value="1"/>
</dbReference>
<evidence type="ECO:0000259" key="2">
    <source>
        <dbReference type="PROSITE" id="PS50835"/>
    </source>
</evidence>
<feature type="signal peptide" evidence="1">
    <location>
        <begin position="1"/>
        <end position="20"/>
    </location>
</feature>
<reference evidence="4" key="1">
    <citation type="submission" date="2025-08" db="UniProtKB">
        <authorList>
            <consortium name="RefSeq"/>
        </authorList>
    </citation>
    <scope>IDENTIFICATION</scope>
</reference>
<accession>A0A9W2YUB2</accession>
<name>A0A9W2YUB2_BIOGL</name>